<accession>A0A316I6D6</accession>
<proteinExistence type="predicted"/>
<evidence type="ECO:0000313" key="4">
    <source>
        <dbReference type="Proteomes" id="UP000248714"/>
    </source>
</evidence>
<reference evidence="1 3" key="1">
    <citation type="submission" date="2018-05" db="EMBL/GenBank/DDBJ databases">
        <title>Genomic Encyclopedia of Type Strains, Phase IV (KMG-IV): sequencing the most valuable type-strain genomes for metagenomic binning, comparative biology and taxonomic classification.</title>
        <authorList>
            <person name="Goeker M."/>
        </authorList>
    </citation>
    <scope>NUCLEOTIDE SEQUENCE [LARGE SCALE GENOMIC DNA]</scope>
    <source>
        <strain evidence="2 4">DSM 45479</strain>
        <strain evidence="1 3">DSM 45480</strain>
    </source>
</reference>
<evidence type="ECO:0000313" key="1">
    <source>
        <dbReference type="EMBL" id="PWK88068.1"/>
    </source>
</evidence>
<dbReference type="EMBL" id="QGHB01000003">
    <property type="protein sequence ID" value="PWK88068.1"/>
    <property type="molecule type" value="Genomic_DNA"/>
</dbReference>
<dbReference type="EMBL" id="QLTT01000001">
    <property type="protein sequence ID" value="RAS71211.1"/>
    <property type="molecule type" value="Genomic_DNA"/>
</dbReference>
<evidence type="ECO:0000313" key="3">
    <source>
        <dbReference type="Proteomes" id="UP000246005"/>
    </source>
</evidence>
<dbReference type="AlphaFoldDB" id="A0A316I6D6"/>
<comment type="caution">
    <text evidence="1">The sequence shown here is derived from an EMBL/GenBank/DDBJ whole genome shotgun (WGS) entry which is preliminary data.</text>
</comment>
<name>A0A316I6D6_9PSEU</name>
<dbReference type="Proteomes" id="UP000248714">
    <property type="component" value="Unassembled WGS sequence"/>
</dbReference>
<organism evidence="1 3">
    <name type="scientific">Lentzea atacamensis</name>
    <dbReference type="NCBI Taxonomy" id="531938"/>
    <lineage>
        <taxon>Bacteria</taxon>
        <taxon>Bacillati</taxon>
        <taxon>Actinomycetota</taxon>
        <taxon>Actinomycetes</taxon>
        <taxon>Pseudonocardiales</taxon>
        <taxon>Pseudonocardiaceae</taxon>
        <taxon>Lentzea</taxon>
    </lineage>
</organism>
<dbReference type="RefSeq" id="WP_170154887.1">
    <property type="nucleotide sequence ID" value="NZ_QGHB01000003.1"/>
</dbReference>
<protein>
    <submittedName>
        <fullName evidence="1">Uncharacterized protein</fullName>
    </submittedName>
</protein>
<dbReference type="Proteomes" id="UP000246005">
    <property type="component" value="Unassembled WGS sequence"/>
</dbReference>
<sequence>MTGDEADEFEIVQTDEDVTNVVRGKVSGTVVQLGRVDGDLSFDGGIVIRGRAPKED</sequence>
<evidence type="ECO:0000313" key="2">
    <source>
        <dbReference type="EMBL" id="RAS71211.1"/>
    </source>
</evidence>
<gene>
    <name evidence="2" type="ORF">C8D87_1011512</name>
    <name evidence="1" type="ORF">C8D88_103264</name>
</gene>
<keyword evidence="4" id="KW-1185">Reference proteome</keyword>